<dbReference type="RefSeq" id="WP_187752612.1">
    <property type="nucleotide sequence ID" value="NZ_CP060828.1"/>
</dbReference>
<evidence type="ECO:0000256" key="4">
    <source>
        <dbReference type="ARBA" id="ARBA00023295"/>
    </source>
</evidence>
<name>A0A7H0ISC5_9ACTN</name>
<dbReference type="PANTHER" id="PTHR43739:SF2">
    <property type="entry name" value="OLIGOXYLOGLUCAN-REDUCING END-SPECIFIC XYLOGLUCANASE-RELATED"/>
    <property type="match status" value="1"/>
</dbReference>
<dbReference type="Pfam" id="PF25852">
    <property type="entry name" value="DUF6242_C"/>
    <property type="match status" value="1"/>
</dbReference>
<dbReference type="GO" id="GO:0000272">
    <property type="term" value="P:polysaccharide catabolic process"/>
    <property type="evidence" value="ECO:0007669"/>
    <property type="project" value="UniProtKB-KW"/>
</dbReference>
<comment type="similarity">
    <text evidence="6">Belongs to the glycosyl hydrolase 74 family.</text>
</comment>
<keyword evidence="5" id="KW-0624">Polysaccharide degradation</keyword>
<protein>
    <submittedName>
        <fullName evidence="9">1,4-beta-glucanase</fullName>
    </submittedName>
</protein>
<dbReference type="SUPFAM" id="SSF110296">
    <property type="entry name" value="Oligoxyloglucan reducing end-specific cellobiohydrolase"/>
    <property type="match status" value="2"/>
</dbReference>
<keyword evidence="3" id="KW-0119">Carbohydrate metabolism</keyword>
<proteinExistence type="inferred from homology"/>
<evidence type="ECO:0000256" key="2">
    <source>
        <dbReference type="ARBA" id="ARBA00022801"/>
    </source>
</evidence>
<organism evidence="9 10">
    <name type="scientific">Streptomyces roseirectus</name>
    <dbReference type="NCBI Taxonomy" id="2768066"/>
    <lineage>
        <taxon>Bacteria</taxon>
        <taxon>Bacillati</taxon>
        <taxon>Actinomycetota</taxon>
        <taxon>Actinomycetes</taxon>
        <taxon>Kitasatosporales</taxon>
        <taxon>Streptomycetaceae</taxon>
        <taxon>Streptomyces</taxon>
    </lineage>
</organism>
<keyword evidence="4" id="KW-0326">Glycosidase</keyword>
<evidence type="ECO:0000256" key="5">
    <source>
        <dbReference type="ARBA" id="ARBA00023326"/>
    </source>
</evidence>
<evidence type="ECO:0000256" key="7">
    <source>
        <dbReference type="SAM" id="SignalP"/>
    </source>
</evidence>
<dbReference type="Proteomes" id="UP000516052">
    <property type="component" value="Chromosome"/>
</dbReference>
<dbReference type="PROSITE" id="PS51318">
    <property type="entry name" value="TAT"/>
    <property type="match status" value="1"/>
</dbReference>
<feature type="signal peptide" evidence="7">
    <location>
        <begin position="1"/>
        <end position="30"/>
    </location>
</feature>
<dbReference type="CDD" id="cd15482">
    <property type="entry name" value="Sialidase_non-viral"/>
    <property type="match status" value="1"/>
</dbReference>
<evidence type="ECO:0000259" key="8">
    <source>
        <dbReference type="Pfam" id="PF25852"/>
    </source>
</evidence>
<evidence type="ECO:0000256" key="1">
    <source>
        <dbReference type="ARBA" id="ARBA00022729"/>
    </source>
</evidence>
<evidence type="ECO:0000256" key="3">
    <source>
        <dbReference type="ARBA" id="ARBA00023277"/>
    </source>
</evidence>
<dbReference type="Gene3D" id="2.130.10.10">
    <property type="entry name" value="YVTN repeat-like/Quinoprotein amine dehydrogenase"/>
    <property type="match status" value="2"/>
</dbReference>
<evidence type="ECO:0000313" key="9">
    <source>
        <dbReference type="EMBL" id="QNP75691.1"/>
    </source>
</evidence>
<accession>A0A7H0ISC5</accession>
<keyword evidence="2" id="KW-0378">Hydrolase</keyword>
<dbReference type="GO" id="GO:0010411">
    <property type="term" value="P:xyloglucan metabolic process"/>
    <property type="evidence" value="ECO:0007669"/>
    <property type="project" value="TreeGrafter"/>
</dbReference>
<feature type="domain" description="DUF6242" evidence="8">
    <location>
        <begin position="532"/>
        <end position="694"/>
    </location>
</feature>
<dbReference type="InterPro" id="IPR058667">
    <property type="entry name" value="DUF6242_C"/>
</dbReference>
<dbReference type="InterPro" id="IPR052025">
    <property type="entry name" value="Xyloglucanase_GH74"/>
</dbReference>
<gene>
    <name evidence="9" type="ORF">IAG44_10720</name>
</gene>
<evidence type="ECO:0000313" key="10">
    <source>
        <dbReference type="Proteomes" id="UP000516052"/>
    </source>
</evidence>
<keyword evidence="1 7" id="KW-0732">Signal</keyword>
<evidence type="ECO:0000256" key="6">
    <source>
        <dbReference type="ARBA" id="ARBA00037986"/>
    </source>
</evidence>
<dbReference type="EMBL" id="CP060828">
    <property type="protein sequence ID" value="QNP75691.1"/>
    <property type="molecule type" value="Genomic_DNA"/>
</dbReference>
<sequence>MHPTRRTVLATSAAAATLTALPLTQGQARATPSKPAPYRWRNAVIGGTGFVTGVVFHPAVRGLAYSRTDIGGAYRWDDRKACWTPLTDHLGWDDWNLLGVEAIAIDPAHPNRVYLALGTYTQPWAGNGAILRSEDRGTTWTRTDLTVKLGANEDGRGTGERLLVDPRNSDTLWLGTRHDGLLRSTDRGATWTPAPFPASPSPTGQGVTLLVAAGRTLYAGWGDSDGTAPTLYRTVNGTDWEPVPGTPTGTAAKVPVRAAYDRHTRELYVTYANAPGPNGQSDGAVHKLATSTGTWTDVTPARPGGTTPDGSADTFGYGGVAVDARRPGTAVVSTNNRWAAVDTLYRTTDGGRTWTSLKETAEFDVSETPFLKWGGTEPKFGWWIQAVALDPFDSRHVVYGTGATLYGTRDLRHWAPEIRGLEETAVVQLISPPVGEAHLLSGLGDIGVMYHERLTRSPSRGMASNPVFGSSTGLSQAAAKPAYVVRSGWGDHGNGAYSLDGGRSWNPFAAQPAIAKDAPGPIAANADGSVLLWSFARDGAKHPTYRSVDNGTTWSEVTSFPKGARPVADPADPTRFYAFDFDAGTVLASTDSGLSFTARASGLPSGDVQFQLVAAPGRSGDLWLSTKTGGLFRSTDGGATFTKIASCWASHTLGFGKAAPGAAYPAVYMVGSVETGTAVYRSDDEAKTWVRINDDRHQWGWTGTVITGDPRVYGRVYLGTNGRGIQYGEPPR</sequence>
<feature type="chain" id="PRO_5028939064" evidence="7">
    <location>
        <begin position="31"/>
        <end position="732"/>
    </location>
</feature>
<dbReference type="AlphaFoldDB" id="A0A7H0ISC5"/>
<dbReference type="GO" id="GO:0016798">
    <property type="term" value="F:hydrolase activity, acting on glycosyl bonds"/>
    <property type="evidence" value="ECO:0007669"/>
    <property type="project" value="UniProtKB-KW"/>
</dbReference>
<dbReference type="InterPro" id="IPR015943">
    <property type="entry name" value="WD40/YVTN_repeat-like_dom_sf"/>
</dbReference>
<dbReference type="InterPro" id="IPR006311">
    <property type="entry name" value="TAT_signal"/>
</dbReference>
<dbReference type="KEGG" id="sroi:IAG44_10720"/>
<keyword evidence="10" id="KW-1185">Reference proteome</keyword>
<reference evidence="9 10" key="1">
    <citation type="submission" date="2020-08" db="EMBL/GenBank/DDBJ databases">
        <title>A novel species.</title>
        <authorList>
            <person name="Gao J."/>
        </authorList>
    </citation>
    <scope>NUCLEOTIDE SEQUENCE [LARGE SCALE GENOMIC DNA]</scope>
    <source>
        <strain evidence="9 10">CRXT-G-22</strain>
    </source>
</reference>
<dbReference type="PANTHER" id="PTHR43739">
    <property type="entry name" value="XYLOGLUCANASE (EUROFUNG)"/>
    <property type="match status" value="1"/>
</dbReference>